<dbReference type="Proteomes" id="UP000463857">
    <property type="component" value="Chromosome"/>
</dbReference>
<dbReference type="AlphaFoldDB" id="A0A7L4YJK2"/>
<proteinExistence type="predicted"/>
<sequence>MPGRRDHTEPHNVIDANLHLLDRQIVDSDGLLAGKVNDLELTIEDGRVRVTGILAGLPALLPRFASGDRQRTLLEAWRMLGVTRADRLIPGRIEVSKVECLDSAVHLNCGRDEVAVPDEPQPSQRRLTRLTDMNVQSPGARRDRVLDARFSRANERDLADAELCGLIVGPDGRPGSLLGYDRTAEHGPAPVARFVRWVHRHARYLPYDESVEIDWDAKVIATTARSQFRPLTQEP</sequence>
<evidence type="ECO:0008006" key="3">
    <source>
        <dbReference type="Google" id="ProtNLM"/>
    </source>
</evidence>
<dbReference type="OrthoDB" id="9804685at2"/>
<dbReference type="KEGG" id="eke:EK0264_02495"/>
<gene>
    <name evidence="1" type="ORF">EK0264_02495</name>
</gene>
<dbReference type="RefSeq" id="WP_159542579.1">
    <property type="nucleotide sequence ID" value="NZ_CP047156.1"/>
</dbReference>
<organism evidence="1 2">
    <name type="scientific">Epidermidibacterium keratini</name>
    <dbReference type="NCBI Taxonomy" id="1891644"/>
    <lineage>
        <taxon>Bacteria</taxon>
        <taxon>Bacillati</taxon>
        <taxon>Actinomycetota</taxon>
        <taxon>Actinomycetes</taxon>
        <taxon>Sporichthyales</taxon>
        <taxon>Sporichthyaceae</taxon>
        <taxon>Epidermidibacterium</taxon>
    </lineage>
</organism>
<reference evidence="1 2" key="1">
    <citation type="journal article" date="2018" name="Int. J. Syst. Evol. Microbiol.">
        <title>Epidermidibacterium keratini gen. nov., sp. nov., a member of the family Sporichthyaceae, isolated from keratin epidermis.</title>
        <authorList>
            <person name="Lee D.G."/>
            <person name="Trujillo M.E."/>
            <person name="Kang S."/>
            <person name="Nam J.J."/>
            <person name="Kim Y.J."/>
        </authorList>
    </citation>
    <scope>NUCLEOTIDE SEQUENCE [LARGE SCALE GENOMIC DNA]</scope>
    <source>
        <strain evidence="1 2">EPI-7</strain>
    </source>
</reference>
<evidence type="ECO:0000313" key="1">
    <source>
        <dbReference type="EMBL" id="QHB99271.1"/>
    </source>
</evidence>
<dbReference type="InParanoid" id="A0A7L4YJK2"/>
<name>A0A7L4YJK2_9ACTN</name>
<keyword evidence="2" id="KW-1185">Reference proteome</keyword>
<accession>A0A7L4YJK2</accession>
<dbReference type="EMBL" id="CP047156">
    <property type="protein sequence ID" value="QHB99271.1"/>
    <property type="molecule type" value="Genomic_DNA"/>
</dbReference>
<evidence type="ECO:0000313" key="2">
    <source>
        <dbReference type="Proteomes" id="UP000463857"/>
    </source>
</evidence>
<protein>
    <recommendedName>
        <fullName evidence="3">PRC-barrel domain containing protein</fullName>
    </recommendedName>
</protein>